<evidence type="ECO:0000313" key="6">
    <source>
        <dbReference type="Proteomes" id="UP001162164"/>
    </source>
</evidence>
<gene>
    <name evidence="5" type="ORF">NQ317_014757</name>
</gene>
<dbReference type="PRINTS" id="PR00503">
    <property type="entry name" value="BROMODOMAIN"/>
</dbReference>
<keyword evidence="3" id="KW-0175">Coiled coil</keyword>
<accession>A0ABQ9IXZ5</accession>
<keyword evidence="6" id="KW-1185">Reference proteome</keyword>
<dbReference type="PROSITE" id="PS50014">
    <property type="entry name" value="BROMODOMAIN_2"/>
    <property type="match status" value="1"/>
</dbReference>
<evidence type="ECO:0000313" key="5">
    <source>
        <dbReference type="EMBL" id="KAJ8968631.1"/>
    </source>
</evidence>
<keyword evidence="1 2" id="KW-0103">Bromodomain</keyword>
<dbReference type="SMART" id="SM00297">
    <property type="entry name" value="BROMO"/>
    <property type="match status" value="1"/>
</dbReference>
<dbReference type="EMBL" id="JAPWTJ010001954">
    <property type="protein sequence ID" value="KAJ8968631.1"/>
    <property type="molecule type" value="Genomic_DNA"/>
</dbReference>
<dbReference type="Gene3D" id="1.20.920.10">
    <property type="entry name" value="Bromodomain-like"/>
    <property type="match status" value="2"/>
</dbReference>
<feature type="domain" description="Bromo" evidence="4">
    <location>
        <begin position="1"/>
        <end position="63"/>
    </location>
</feature>
<protein>
    <recommendedName>
        <fullName evidence="4">Bromo domain-containing protein</fullName>
    </recommendedName>
</protein>
<dbReference type="InterPro" id="IPR001487">
    <property type="entry name" value="Bromodomain"/>
</dbReference>
<proteinExistence type="predicted"/>
<dbReference type="PANTHER" id="PTHR13900">
    <property type="entry name" value="TRANSCRIPTION INITIATION FACTOR TFIID"/>
    <property type="match status" value="1"/>
</dbReference>
<evidence type="ECO:0000256" key="2">
    <source>
        <dbReference type="PROSITE-ProRule" id="PRU00035"/>
    </source>
</evidence>
<evidence type="ECO:0000256" key="3">
    <source>
        <dbReference type="SAM" id="Coils"/>
    </source>
</evidence>
<dbReference type="SUPFAM" id="SSF47370">
    <property type="entry name" value="Bromodomain"/>
    <property type="match status" value="1"/>
</dbReference>
<comment type="caution">
    <text evidence="5">The sequence shown here is derived from an EMBL/GenBank/DDBJ whole genome shotgun (WGS) entry which is preliminary data.</text>
</comment>
<evidence type="ECO:0000259" key="4">
    <source>
        <dbReference type="PROSITE" id="PS50014"/>
    </source>
</evidence>
<evidence type="ECO:0000256" key="1">
    <source>
        <dbReference type="ARBA" id="ARBA00023117"/>
    </source>
</evidence>
<feature type="coiled-coil region" evidence="3">
    <location>
        <begin position="60"/>
        <end position="87"/>
    </location>
</feature>
<dbReference type="InterPro" id="IPR040240">
    <property type="entry name" value="TAF1"/>
</dbReference>
<organism evidence="5 6">
    <name type="scientific">Molorchus minor</name>
    <dbReference type="NCBI Taxonomy" id="1323400"/>
    <lineage>
        <taxon>Eukaryota</taxon>
        <taxon>Metazoa</taxon>
        <taxon>Ecdysozoa</taxon>
        <taxon>Arthropoda</taxon>
        <taxon>Hexapoda</taxon>
        <taxon>Insecta</taxon>
        <taxon>Pterygota</taxon>
        <taxon>Neoptera</taxon>
        <taxon>Endopterygota</taxon>
        <taxon>Coleoptera</taxon>
        <taxon>Polyphaga</taxon>
        <taxon>Cucujiformia</taxon>
        <taxon>Chrysomeloidea</taxon>
        <taxon>Cerambycidae</taxon>
        <taxon>Lamiinae</taxon>
        <taxon>Monochamini</taxon>
        <taxon>Molorchus</taxon>
    </lineage>
</organism>
<name>A0ABQ9IXZ5_9CUCU</name>
<reference evidence="5" key="1">
    <citation type="journal article" date="2023" name="Insect Mol. Biol.">
        <title>Genome sequencing provides insights into the evolution of gene families encoding plant cell wall-degrading enzymes in longhorned beetles.</title>
        <authorList>
            <person name="Shin N.R."/>
            <person name="Okamura Y."/>
            <person name="Kirsch R."/>
            <person name="Pauchet Y."/>
        </authorList>
    </citation>
    <scope>NUCLEOTIDE SEQUENCE</scope>
    <source>
        <strain evidence="5">MMC_N1</strain>
    </source>
</reference>
<sequence length="129" mass="14852">MSESWPFLKAVNKKFVKDYYSIVKRPMDLETISKKVADSANCVLYNGRESPFTEKAEQLVKACKATLDEYDEHLTQLESKLLLAQEKAMQDDDQTWMGGDDENYTIAEPDRITHNTTNHIVLQEQIGYT</sequence>
<dbReference type="Proteomes" id="UP001162164">
    <property type="component" value="Unassembled WGS sequence"/>
</dbReference>
<dbReference type="PANTHER" id="PTHR13900:SF0">
    <property type="entry name" value="TRANSCRIPTION INITIATION FACTOR TFIID SUBUNIT 1"/>
    <property type="match status" value="1"/>
</dbReference>
<dbReference type="Pfam" id="PF00439">
    <property type="entry name" value="Bromodomain"/>
    <property type="match status" value="1"/>
</dbReference>
<dbReference type="InterPro" id="IPR036427">
    <property type="entry name" value="Bromodomain-like_sf"/>
</dbReference>